<dbReference type="InterPro" id="IPR001087">
    <property type="entry name" value="GDSL"/>
</dbReference>
<evidence type="ECO:0000313" key="4">
    <source>
        <dbReference type="Proteomes" id="UP000298061"/>
    </source>
</evidence>
<dbReference type="PANTHER" id="PTHR45648">
    <property type="entry name" value="GDSL LIPASE/ACYLHYDROLASE FAMILY PROTEIN (AFU_ORTHOLOGUE AFUA_4G14700)"/>
    <property type="match status" value="1"/>
</dbReference>
<feature type="signal peptide" evidence="2">
    <location>
        <begin position="1"/>
        <end position="22"/>
    </location>
</feature>
<dbReference type="Gene3D" id="3.40.50.1110">
    <property type="entry name" value="SGNH hydrolase"/>
    <property type="match status" value="1"/>
</dbReference>
<dbReference type="OrthoDB" id="1600564at2759"/>
<dbReference type="GO" id="GO:0016788">
    <property type="term" value="F:hydrolase activity, acting on ester bonds"/>
    <property type="evidence" value="ECO:0007669"/>
    <property type="project" value="InterPro"/>
</dbReference>
<dbReference type="EMBL" id="SFCI01002571">
    <property type="protein sequence ID" value="TFY73760.1"/>
    <property type="molecule type" value="Genomic_DNA"/>
</dbReference>
<gene>
    <name evidence="3" type="ORF">EWM64_g10252</name>
</gene>
<keyword evidence="4" id="KW-1185">Reference proteome</keyword>
<evidence type="ECO:0000256" key="1">
    <source>
        <dbReference type="ARBA" id="ARBA00022801"/>
    </source>
</evidence>
<evidence type="ECO:0000313" key="3">
    <source>
        <dbReference type="EMBL" id="TFY73760.1"/>
    </source>
</evidence>
<accession>A0A4Y9ZHU8</accession>
<keyword evidence="2" id="KW-0732">Signal</keyword>
<reference evidence="3 4" key="1">
    <citation type="submission" date="2019-02" db="EMBL/GenBank/DDBJ databases">
        <title>Genome sequencing of the rare red list fungi Hericium alpestre (H. flagellum).</title>
        <authorList>
            <person name="Buettner E."/>
            <person name="Kellner H."/>
        </authorList>
    </citation>
    <scope>NUCLEOTIDE SEQUENCE [LARGE SCALE GENOMIC DNA]</scope>
    <source>
        <strain evidence="3 4">DSM 108284</strain>
    </source>
</reference>
<name>A0A4Y9ZHU8_9AGAM</name>
<evidence type="ECO:0000256" key="2">
    <source>
        <dbReference type="SAM" id="SignalP"/>
    </source>
</evidence>
<dbReference type="SUPFAM" id="SSF52266">
    <property type="entry name" value="SGNH hydrolase"/>
    <property type="match status" value="1"/>
</dbReference>
<dbReference type="Pfam" id="PF00657">
    <property type="entry name" value="Lipase_GDSL"/>
    <property type="match status" value="1"/>
</dbReference>
<protein>
    <recommendedName>
        <fullName evidence="5">Carbohydrate esterase family 16 protein</fullName>
    </recommendedName>
</protein>
<dbReference type="Proteomes" id="UP000298061">
    <property type="component" value="Unassembled WGS sequence"/>
</dbReference>
<proteinExistence type="predicted"/>
<dbReference type="InterPro" id="IPR051058">
    <property type="entry name" value="GDSL_Est/Lipase"/>
</dbReference>
<comment type="caution">
    <text evidence="3">The sequence shown here is derived from an EMBL/GenBank/DDBJ whole genome shotgun (WGS) entry which is preliminary data.</text>
</comment>
<dbReference type="STRING" id="135208.A0A4Y9ZHU8"/>
<keyword evidence="1" id="KW-0378">Hydrolase</keyword>
<feature type="chain" id="PRO_5021429108" description="Carbohydrate esterase family 16 protein" evidence="2">
    <location>
        <begin position="23"/>
        <end position="325"/>
    </location>
</feature>
<dbReference type="PANTHER" id="PTHR45648:SF22">
    <property type="entry name" value="GDSL LIPASE_ACYLHYDROLASE FAMILY PROTEIN (AFU_ORTHOLOGUE AFUA_4G14700)"/>
    <property type="match status" value="1"/>
</dbReference>
<sequence>MRSTSLLVFASILAIAPWSTAAADGPKKGQIKNLVTFGDSYTDVGGPAGSSNNGTQWPVYVADYAHVSLFPFARSGAACSDQLTPKAGPYLMQNELPEYFSATGNGSIKVKPDETIYTLWIGTNDLGVNAILNNEVKNNATIVDVTKCAVGWVNTLYKSGARNFLYQNIIPLQRTPLYQVDSYLSRYWSAPRNSTAWNLMIDQLAVGGNAIAELMLQALPASLPDAHIGLFDSHSLFNDILDHPSKYLNGSAPLNVTGSAHGCRFDVYESTSGVDGNCTDAEGTAVDSFAWYDEIHPSEQSDRVVAREIANVISGKGSKWATWYS</sequence>
<dbReference type="AlphaFoldDB" id="A0A4Y9ZHU8"/>
<evidence type="ECO:0008006" key="5">
    <source>
        <dbReference type="Google" id="ProtNLM"/>
    </source>
</evidence>
<organism evidence="3 4">
    <name type="scientific">Hericium alpestre</name>
    <dbReference type="NCBI Taxonomy" id="135208"/>
    <lineage>
        <taxon>Eukaryota</taxon>
        <taxon>Fungi</taxon>
        <taxon>Dikarya</taxon>
        <taxon>Basidiomycota</taxon>
        <taxon>Agaricomycotina</taxon>
        <taxon>Agaricomycetes</taxon>
        <taxon>Russulales</taxon>
        <taxon>Hericiaceae</taxon>
        <taxon>Hericium</taxon>
    </lineage>
</organism>
<dbReference type="InterPro" id="IPR036514">
    <property type="entry name" value="SGNH_hydro_sf"/>
</dbReference>